<keyword evidence="2" id="KW-1133">Transmembrane helix</keyword>
<keyword evidence="2" id="KW-0812">Transmembrane</keyword>
<proteinExistence type="predicted"/>
<protein>
    <submittedName>
        <fullName evidence="3">Uncharacterized protein</fullName>
    </submittedName>
</protein>
<reference evidence="3" key="1">
    <citation type="submission" date="2020-01" db="EMBL/GenBank/DDBJ databases">
        <authorList>
            <person name="Meier V. D."/>
            <person name="Meier V D."/>
        </authorList>
    </citation>
    <scope>NUCLEOTIDE SEQUENCE</scope>
    <source>
        <strain evidence="3">HLG_WM_MAG_03</strain>
    </source>
</reference>
<name>A0A6S6S9C2_9BACT</name>
<feature type="region of interest" description="Disordered" evidence="1">
    <location>
        <begin position="198"/>
        <end position="221"/>
    </location>
</feature>
<dbReference type="EMBL" id="CACVAR010000050">
    <property type="protein sequence ID" value="CAA6799560.1"/>
    <property type="molecule type" value="Genomic_DNA"/>
</dbReference>
<gene>
    <name evidence="3" type="ORF">HELGO_WM31141</name>
</gene>
<sequence length="221" mass="25978">MKELILVSISALLGYIVFSAFSTSSTPQEAIQKIMDQPHENRQISKEVAFTKTDNIHQEKLIALENQRKLNELKSYENIIIQNKKNETEIKMKELDNDLDHKIAVLKIESKIEEKNQNSATYIILALLVFFLLYTFLRYRKKLYEIELEKQERYNEMLAKKEYAEKILEHISQGNLSFETERKLLSVLDELNGKTIKPQNNDDLYHPNPDIIKLPSTRKQH</sequence>
<organism evidence="3">
    <name type="scientific">uncultured Sulfurovum sp</name>
    <dbReference type="NCBI Taxonomy" id="269237"/>
    <lineage>
        <taxon>Bacteria</taxon>
        <taxon>Pseudomonadati</taxon>
        <taxon>Campylobacterota</taxon>
        <taxon>Epsilonproteobacteria</taxon>
        <taxon>Campylobacterales</taxon>
        <taxon>Sulfurovaceae</taxon>
        <taxon>Sulfurovum</taxon>
        <taxon>environmental samples</taxon>
    </lineage>
</organism>
<evidence type="ECO:0000256" key="1">
    <source>
        <dbReference type="SAM" id="MobiDB-lite"/>
    </source>
</evidence>
<evidence type="ECO:0000256" key="2">
    <source>
        <dbReference type="SAM" id="Phobius"/>
    </source>
</evidence>
<accession>A0A6S6S9C2</accession>
<dbReference type="AlphaFoldDB" id="A0A6S6S9C2"/>
<keyword evidence="2" id="KW-0472">Membrane</keyword>
<feature type="transmembrane region" description="Helical" evidence="2">
    <location>
        <begin position="119"/>
        <end position="137"/>
    </location>
</feature>
<evidence type="ECO:0000313" key="3">
    <source>
        <dbReference type="EMBL" id="CAA6799560.1"/>
    </source>
</evidence>